<accession>A0A165KFP8</accession>
<keyword evidence="2" id="KW-1185">Reference proteome</keyword>
<dbReference type="EMBL" id="KV425945">
    <property type="protein sequence ID" value="KZV96265.1"/>
    <property type="molecule type" value="Genomic_DNA"/>
</dbReference>
<organism evidence="1 2">
    <name type="scientific">Exidia glandulosa HHB12029</name>
    <dbReference type="NCBI Taxonomy" id="1314781"/>
    <lineage>
        <taxon>Eukaryota</taxon>
        <taxon>Fungi</taxon>
        <taxon>Dikarya</taxon>
        <taxon>Basidiomycota</taxon>
        <taxon>Agaricomycotina</taxon>
        <taxon>Agaricomycetes</taxon>
        <taxon>Auriculariales</taxon>
        <taxon>Exidiaceae</taxon>
        <taxon>Exidia</taxon>
    </lineage>
</organism>
<reference evidence="1 2" key="1">
    <citation type="journal article" date="2016" name="Mol. Biol. Evol.">
        <title>Comparative Genomics of Early-Diverging Mushroom-Forming Fungi Provides Insights into the Origins of Lignocellulose Decay Capabilities.</title>
        <authorList>
            <person name="Nagy L.G."/>
            <person name="Riley R."/>
            <person name="Tritt A."/>
            <person name="Adam C."/>
            <person name="Daum C."/>
            <person name="Floudas D."/>
            <person name="Sun H."/>
            <person name="Yadav J.S."/>
            <person name="Pangilinan J."/>
            <person name="Larsson K.H."/>
            <person name="Matsuura K."/>
            <person name="Barry K."/>
            <person name="Labutti K."/>
            <person name="Kuo R."/>
            <person name="Ohm R.A."/>
            <person name="Bhattacharya S.S."/>
            <person name="Shirouzu T."/>
            <person name="Yoshinaga Y."/>
            <person name="Martin F.M."/>
            <person name="Grigoriev I.V."/>
            <person name="Hibbett D.S."/>
        </authorList>
    </citation>
    <scope>NUCLEOTIDE SEQUENCE [LARGE SCALE GENOMIC DNA]</scope>
    <source>
        <strain evidence="1 2">HHB12029</strain>
    </source>
</reference>
<dbReference type="InParanoid" id="A0A165KFP8"/>
<evidence type="ECO:0000313" key="1">
    <source>
        <dbReference type="EMBL" id="KZV96265.1"/>
    </source>
</evidence>
<dbReference type="AlphaFoldDB" id="A0A165KFP8"/>
<sequence>MADERVTPTKGQRHVELEGVSVRESTAPCRSCTRRDMANDCTRRRRADSQSYGRRNGERSDRICAGGWSVCGSPREGVCARIRGDAGYRTIRTGAGRRGWDSAVGRTARAQEKGKCDERRGCEVEAGKNTYRHIQGRRSVVVRTCGPQTQTSWVRVEPSPLAGVYIASTRRRTGLRSCALCSRFT</sequence>
<name>A0A165KFP8_EXIGL</name>
<dbReference type="Proteomes" id="UP000077266">
    <property type="component" value="Unassembled WGS sequence"/>
</dbReference>
<protein>
    <submittedName>
        <fullName evidence="1">Uncharacterized protein</fullName>
    </submittedName>
</protein>
<evidence type="ECO:0000313" key="2">
    <source>
        <dbReference type="Proteomes" id="UP000077266"/>
    </source>
</evidence>
<gene>
    <name evidence="1" type="ORF">EXIGLDRAFT_435015</name>
</gene>
<proteinExistence type="predicted"/>